<evidence type="ECO:0000259" key="3">
    <source>
        <dbReference type="Pfam" id="PF22725"/>
    </source>
</evidence>
<comment type="caution">
    <text evidence="4">The sequence shown here is derived from an EMBL/GenBank/DDBJ whole genome shotgun (WGS) entry which is preliminary data.</text>
</comment>
<keyword evidence="1" id="KW-0520">NAD</keyword>
<dbReference type="Gene3D" id="3.40.50.720">
    <property type="entry name" value="NAD(P)-binding Rossmann-like Domain"/>
    <property type="match status" value="1"/>
</dbReference>
<reference evidence="4 5" key="1">
    <citation type="submission" date="2023-03" db="EMBL/GenBank/DDBJ databases">
        <title>YIM 133296 draft genome.</title>
        <authorList>
            <person name="Xiong L."/>
        </authorList>
    </citation>
    <scope>NUCLEOTIDE SEQUENCE [LARGE SCALE GENOMIC DNA]</scope>
    <source>
        <strain evidence="4 5">YIM 133296</strain>
    </source>
</reference>
<dbReference type="InterPro" id="IPR036291">
    <property type="entry name" value="NAD(P)-bd_dom_sf"/>
</dbReference>
<evidence type="ECO:0000313" key="4">
    <source>
        <dbReference type="EMBL" id="MDF8266012.1"/>
    </source>
</evidence>
<evidence type="ECO:0000259" key="2">
    <source>
        <dbReference type="Pfam" id="PF01408"/>
    </source>
</evidence>
<sequence length="330" mass="34668">MTTRIALLGAGGVARRHAEVLHGLDDVQVVAVSDPVRSAAEALAAECGATAFTDAGAALDAQPVDAAYVCVPPFAHGEPERAVLARGLPMFVEKPVAADLATGEELAALVADARVATGTGYHWRCLDVLPEAQDLLAASPPLLAAGYWLDKRPPVPWWSRADRSGGQVVEQLTHVIDLARLLLGEAVEVYAAGARRADDPGGDVDRGDIDDVTVATLRFGSGAVATLTATSLLRAKRRAALDVTSPGLVLELSEAGLVVDDGETRRERRPTEDPKVAVDREFVEVVRGERERTSAPYAEALESHRLACAVTESARTGVPVLLGSAVEAAR</sequence>
<dbReference type="SUPFAM" id="SSF51735">
    <property type="entry name" value="NAD(P)-binding Rossmann-fold domains"/>
    <property type="match status" value="1"/>
</dbReference>
<dbReference type="Pfam" id="PF22725">
    <property type="entry name" value="GFO_IDH_MocA_C3"/>
    <property type="match status" value="1"/>
</dbReference>
<evidence type="ECO:0000313" key="5">
    <source>
        <dbReference type="Proteomes" id="UP001528912"/>
    </source>
</evidence>
<keyword evidence="5" id="KW-1185">Reference proteome</keyword>
<dbReference type="InterPro" id="IPR052515">
    <property type="entry name" value="Gfo/Idh/MocA_Oxidoreductase"/>
</dbReference>
<dbReference type="PANTHER" id="PTHR43249">
    <property type="entry name" value="UDP-N-ACETYL-2-AMINO-2-DEOXY-D-GLUCURONATE OXIDASE"/>
    <property type="match status" value="1"/>
</dbReference>
<evidence type="ECO:0000256" key="1">
    <source>
        <dbReference type="ARBA" id="ARBA00023027"/>
    </source>
</evidence>
<dbReference type="SUPFAM" id="SSF55347">
    <property type="entry name" value="Glyceraldehyde-3-phosphate dehydrogenase-like, C-terminal domain"/>
    <property type="match status" value="1"/>
</dbReference>
<dbReference type="RefSeq" id="WP_277193261.1">
    <property type="nucleotide sequence ID" value="NZ_JAROAV010000045.1"/>
</dbReference>
<protein>
    <submittedName>
        <fullName evidence="4">Gfo/Idh/MocA family oxidoreductase</fullName>
    </submittedName>
</protein>
<proteinExistence type="predicted"/>
<dbReference type="InterPro" id="IPR000683">
    <property type="entry name" value="Gfo/Idh/MocA-like_OxRdtase_N"/>
</dbReference>
<dbReference type="InterPro" id="IPR055170">
    <property type="entry name" value="GFO_IDH_MocA-like_dom"/>
</dbReference>
<gene>
    <name evidence="4" type="ORF">P4R38_17325</name>
</gene>
<dbReference type="Proteomes" id="UP001528912">
    <property type="component" value="Unassembled WGS sequence"/>
</dbReference>
<accession>A0ABT6CCB3</accession>
<dbReference type="PANTHER" id="PTHR43249:SF1">
    <property type="entry name" value="D-GLUCOSIDE 3-DEHYDROGENASE"/>
    <property type="match status" value="1"/>
</dbReference>
<feature type="domain" description="GFO/IDH/MocA-like oxidoreductase" evidence="3">
    <location>
        <begin position="148"/>
        <end position="239"/>
    </location>
</feature>
<organism evidence="4 5">
    <name type="scientific">Luteipulveratus flavus</name>
    <dbReference type="NCBI Taxonomy" id="3031728"/>
    <lineage>
        <taxon>Bacteria</taxon>
        <taxon>Bacillati</taxon>
        <taxon>Actinomycetota</taxon>
        <taxon>Actinomycetes</taxon>
        <taxon>Micrococcales</taxon>
        <taxon>Dermacoccaceae</taxon>
        <taxon>Luteipulveratus</taxon>
    </lineage>
</organism>
<dbReference type="EMBL" id="JAROAV010000045">
    <property type="protein sequence ID" value="MDF8266012.1"/>
    <property type="molecule type" value="Genomic_DNA"/>
</dbReference>
<dbReference type="Pfam" id="PF01408">
    <property type="entry name" value="GFO_IDH_MocA"/>
    <property type="match status" value="1"/>
</dbReference>
<dbReference type="Gene3D" id="3.30.360.10">
    <property type="entry name" value="Dihydrodipicolinate Reductase, domain 2"/>
    <property type="match status" value="1"/>
</dbReference>
<name>A0ABT6CCB3_9MICO</name>
<feature type="domain" description="Gfo/Idh/MocA-like oxidoreductase N-terminal" evidence="2">
    <location>
        <begin position="4"/>
        <end position="117"/>
    </location>
</feature>